<dbReference type="GO" id="GO:0006203">
    <property type="term" value="P:dGTP catabolic process"/>
    <property type="evidence" value="ECO:0007669"/>
    <property type="project" value="TreeGrafter"/>
</dbReference>
<dbReference type="InterPro" id="IPR015797">
    <property type="entry name" value="NUDIX_hydrolase-like_dom_sf"/>
</dbReference>
<dbReference type="GO" id="GO:0035539">
    <property type="term" value="F:8-oxo-7,8-dihydrodeoxyguanosine triphosphate pyrophosphatase activity"/>
    <property type="evidence" value="ECO:0007669"/>
    <property type="project" value="TreeGrafter"/>
</dbReference>
<evidence type="ECO:0000256" key="1">
    <source>
        <dbReference type="ARBA" id="ARBA00022801"/>
    </source>
</evidence>
<dbReference type="CDD" id="cd04678">
    <property type="entry name" value="NUDIX_MTH2_Nudt15"/>
    <property type="match status" value="1"/>
</dbReference>
<dbReference type="PANTHER" id="PTHR16099:SF5">
    <property type="entry name" value="NUCLEOTIDE TRIPHOSPHATE DIPHOSPHATASE NUDT15"/>
    <property type="match status" value="1"/>
</dbReference>
<keyword evidence="1 3" id="KW-0378">Hydrolase</keyword>
<accession>A0A5N5WIR9</accession>
<dbReference type="PANTHER" id="PTHR16099">
    <property type="entry name" value="8-OXO-DGTP DIPHOSPHATES NUDT15"/>
    <property type="match status" value="1"/>
</dbReference>
<dbReference type="InterPro" id="IPR020476">
    <property type="entry name" value="Nudix_hydrolase"/>
</dbReference>
<keyword evidence="4" id="KW-1185">Reference proteome</keyword>
<feature type="domain" description="Nudix hydrolase" evidence="2">
    <location>
        <begin position="31"/>
        <end position="163"/>
    </location>
</feature>
<dbReference type="Pfam" id="PF00293">
    <property type="entry name" value="NUDIX"/>
    <property type="match status" value="1"/>
</dbReference>
<dbReference type="PRINTS" id="PR00502">
    <property type="entry name" value="NUDIXFAMILY"/>
</dbReference>
<dbReference type="OrthoDB" id="447842at2759"/>
<sequence>MSENIVIIGKKAYRDGIELVLPCTDAKGKTIVRTGVSLFAFNDQGEFVVGKRKGAHGAGAWALPGGHIEFEESSLEDCAEREMREETGQEVSNVEFLTVTNDVFTAERKHYTTNFLAAMVKGDQKDPRLLEEDKCYEWKWTTWEEVEKQYRAHDAAERAGTVAKFEGEKLFLPMLNLFRQRPGFDPRKAYESITGLKFR</sequence>
<gene>
    <name evidence="3" type="ORF">BDV29DRAFT_73848</name>
</gene>
<dbReference type="Proteomes" id="UP000326565">
    <property type="component" value="Unassembled WGS sequence"/>
</dbReference>
<proteinExistence type="predicted"/>
<protein>
    <submittedName>
        <fullName evidence="3">Nudix hydrolase 1</fullName>
    </submittedName>
</protein>
<dbReference type="AlphaFoldDB" id="A0A5N5WIR9"/>
<name>A0A5N5WIR9_9EURO</name>
<dbReference type="EMBL" id="ML732411">
    <property type="protein sequence ID" value="KAB8068179.1"/>
    <property type="molecule type" value="Genomic_DNA"/>
</dbReference>
<organism evidence="3 4">
    <name type="scientific">Aspergillus leporis</name>
    <dbReference type="NCBI Taxonomy" id="41062"/>
    <lineage>
        <taxon>Eukaryota</taxon>
        <taxon>Fungi</taxon>
        <taxon>Dikarya</taxon>
        <taxon>Ascomycota</taxon>
        <taxon>Pezizomycotina</taxon>
        <taxon>Eurotiomycetes</taxon>
        <taxon>Eurotiomycetidae</taxon>
        <taxon>Eurotiales</taxon>
        <taxon>Aspergillaceae</taxon>
        <taxon>Aspergillus</taxon>
        <taxon>Aspergillus subgen. Circumdati</taxon>
    </lineage>
</organism>
<dbReference type="PROSITE" id="PS51462">
    <property type="entry name" value="NUDIX"/>
    <property type="match status" value="1"/>
</dbReference>
<reference evidence="3 4" key="1">
    <citation type="submission" date="2019-04" db="EMBL/GenBank/DDBJ databases">
        <title>Friends and foes A comparative genomics study of 23 Aspergillus species from section Flavi.</title>
        <authorList>
            <consortium name="DOE Joint Genome Institute"/>
            <person name="Kjaerbolling I."/>
            <person name="Vesth T."/>
            <person name="Frisvad J.C."/>
            <person name="Nybo J.L."/>
            <person name="Theobald S."/>
            <person name="Kildgaard S."/>
            <person name="Isbrandt T."/>
            <person name="Kuo A."/>
            <person name="Sato A."/>
            <person name="Lyhne E.K."/>
            <person name="Kogle M.E."/>
            <person name="Wiebenga A."/>
            <person name="Kun R.S."/>
            <person name="Lubbers R.J."/>
            <person name="Makela M.R."/>
            <person name="Barry K."/>
            <person name="Chovatia M."/>
            <person name="Clum A."/>
            <person name="Daum C."/>
            <person name="Haridas S."/>
            <person name="He G."/>
            <person name="LaButti K."/>
            <person name="Lipzen A."/>
            <person name="Mondo S."/>
            <person name="Riley R."/>
            <person name="Salamov A."/>
            <person name="Simmons B.A."/>
            <person name="Magnuson J.K."/>
            <person name="Henrissat B."/>
            <person name="Mortensen U.H."/>
            <person name="Larsen T.O."/>
            <person name="Devries R.P."/>
            <person name="Grigoriev I.V."/>
            <person name="Machida M."/>
            <person name="Baker S.E."/>
            <person name="Andersen M.R."/>
        </authorList>
    </citation>
    <scope>NUCLEOTIDE SEQUENCE [LARGE SCALE GENOMIC DNA]</scope>
    <source>
        <strain evidence="3 4">CBS 151.66</strain>
    </source>
</reference>
<dbReference type="InterPro" id="IPR000086">
    <property type="entry name" value="NUDIX_hydrolase_dom"/>
</dbReference>
<evidence type="ECO:0000259" key="2">
    <source>
        <dbReference type="PROSITE" id="PS51462"/>
    </source>
</evidence>
<dbReference type="GO" id="GO:0005829">
    <property type="term" value="C:cytosol"/>
    <property type="evidence" value="ECO:0007669"/>
    <property type="project" value="TreeGrafter"/>
</dbReference>
<dbReference type="FunFam" id="3.90.79.10:FF:000060">
    <property type="entry name" value="Nudix hydrolase 1"/>
    <property type="match status" value="1"/>
</dbReference>
<dbReference type="Gene3D" id="3.90.79.10">
    <property type="entry name" value="Nucleoside Triphosphate Pyrophosphohydrolase"/>
    <property type="match status" value="1"/>
</dbReference>
<evidence type="ECO:0000313" key="3">
    <source>
        <dbReference type="EMBL" id="KAB8068179.1"/>
    </source>
</evidence>
<evidence type="ECO:0000313" key="4">
    <source>
        <dbReference type="Proteomes" id="UP000326565"/>
    </source>
</evidence>
<dbReference type="SUPFAM" id="SSF55811">
    <property type="entry name" value="Nudix"/>
    <property type="match status" value="1"/>
</dbReference>